<reference evidence="1" key="1">
    <citation type="submission" date="2021-06" db="EMBL/GenBank/DDBJ databases">
        <authorList>
            <person name="Kallberg Y."/>
            <person name="Tangrot J."/>
            <person name="Rosling A."/>
        </authorList>
    </citation>
    <scope>NUCLEOTIDE SEQUENCE</scope>
    <source>
        <strain evidence="1">MA461A</strain>
    </source>
</reference>
<proteinExistence type="predicted"/>
<protein>
    <submittedName>
        <fullName evidence="1">1674_t:CDS:1</fullName>
    </submittedName>
</protein>
<sequence length="167" mass="20086">DLKKAFKKIFGSDFFQASERFAKKSTNLLEYDETKFFNPYVVRYRALSSKVELTELFQILSHISKYRGYKEFYLDNSLEEKDEETKKTYAAVGEAKREKLEEEVRKILIEQSKHYSQLPKIFEKSLEINRIRETRTDIEKIIFRQRDFEDGPTKIEPKNQEQKEIIH</sequence>
<comment type="caution">
    <text evidence="1">The sequence shown here is derived from an EMBL/GenBank/DDBJ whole genome shotgun (WGS) entry which is preliminary data.</text>
</comment>
<organism evidence="1 2">
    <name type="scientific">Racocetra persica</name>
    <dbReference type="NCBI Taxonomy" id="160502"/>
    <lineage>
        <taxon>Eukaryota</taxon>
        <taxon>Fungi</taxon>
        <taxon>Fungi incertae sedis</taxon>
        <taxon>Mucoromycota</taxon>
        <taxon>Glomeromycotina</taxon>
        <taxon>Glomeromycetes</taxon>
        <taxon>Diversisporales</taxon>
        <taxon>Gigasporaceae</taxon>
        <taxon>Racocetra</taxon>
    </lineage>
</organism>
<evidence type="ECO:0000313" key="2">
    <source>
        <dbReference type="Proteomes" id="UP000789920"/>
    </source>
</evidence>
<dbReference type="Proteomes" id="UP000789920">
    <property type="component" value="Unassembled WGS sequence"/>
</dbReference>
<keyword evidence="2" id="KW-1185">Reference proteome</keyword>
<feature type="non-terminal residue" evidence="1">
    <location>
        <position position="1"/>
    </location>
</feature>
<name>A0ACA9RK69_9GLOM</name>
<accession>A0ACA9RK69</accession>
<dbReference type="EMBL" id="CAJVQC010057765">
    <property type="protein sequence ID" value="CAG8797949.1"/>
    <property type="molecule type" value="Genomic_DNA"/>
</dbReference>
<evidence type="ECO:0000313" key="1">
    <source>
        <dbReference type="EMBL" id="CAG8797949.1"/>
    </source>
</evidence>
<gene>
    <name evidence="1" type="ORF">RPERSI_LOCUS20439</name>
</gene>